<evidence type="ECO:0000313" key="3">
    <source>
        <dbReference type="Proteomes" id="UP000248795"/>
    </source>
</evidence>
<feature type="domain" description="Pseudouridine synthase RsuA/RluA-like" evidence="1">
    <location>
        <begin position="93"/>
        <end position="240"/>
    </location>
</feature>
<keyword evidence="3" id="KW-1185">Reference proteome</keyword>
<dbReference type="SUPFAM" id="SSF55120">
    <property type="entry name" value="Pseudouridine synthase"/>
    <property type="match status" value="1"/>
</dbReference>
<evidence type="ECO:0000259" key="1">
    <source>
        <dbReference type="Pfam" id="PF00849"/>
    </source>
</evidence>
<organism evidence="2 3">
    <name type="scientific">Aestuariivirga litoralis</name>
    <dbReference type="NCBI Taxonomy" id="2650924"/>
    <lineage>
        <taxon>Bacteria</taxon>
        <taxon>Pseudomonadati</taxon>
        <taxon>Pseudomonadota</taxon>
        <taxon>Alphaproteobacteria</taxon>
        <taxon>Hyphomicrobiales</taxon>
        <taxon>Aestuariivirgaceae</taxon>
        <taxon>Aestuariivirga</taxon>
    </lineage>
</organism>
<reference evidence="3" key="1">
    <citation type="submission" date="2018-06" db="EMBL/GenBank/DDBJ databases">
        <title>Aestuariibacter litoralis strain KCTC 52945T.</title>
        <authorList>
            <person name="Li X."/>
            <person name="Salam N."/>
            <person name="Li J.-L."/>
            <person name="Chen Y.-M."/>
            <person name="Yang Z.-W."/>
            <person name="Zhang L.-Y."/>
            <person name="Han M.-X."/>
            <person name="Xiao M."/>
            <person name="Li W.-J."/>
        </authorList>
    </citation>
    <scope>NUCLEOTIDE SEQUENCE [LARGE SCALE GENOMIC DNA]</scope>
    <source>
        <strain evidence="3">KCTC 52945</strain>
    </source>
</reference>
<name>A0A2W2BQQ1_9HYPH</name>
<dbReference type="Pfam" id="PF00849">
    <property type="entry name" value="PseudoU_synth_2"/>
    <property type="match status" value="1"/>
</dbReference>
<dbReference type="RefSeq" id="WP_111196976.1">
    <property type="nucleotide sequence ID" value="NZ_QKVK01000002.1"/>
</dbReference>
<dbReference type="InterPro" id="IPR006224">
    <property type="entry name" value="PsdUridine_synth_RluA-like_CS"/>
</dbReference>
<dbReference type="PANTHER" id="PTHR21600:SF84">
    <property type="entry name" value="PSEUDOURIDINE SYNTHASE RSUA_RLUA-LIKE DOMAIN-CONTAINING PROTEIN"/>
    <property type="match status" value="1"/>
</dbReference>
<dbReference type="GO" id="GO:0000455">
    <property type="term" value="P:enzyme-directed rRNA pseudouridine synthesis"/>
    <property type="evidence" value="ECO:0007669"/>
    <property type="project" value="TreeGrafter"/>
</dbReference>
<evidence type="ECO:0000313" key="2">
    <source>
        <dbReference type="EMBL" id="PZF78057.1"/>
    </source>
</evidence>
<dbReference type="GO" id="GO:0003723">
    <property type="term" value="F:RNA binding"/>
    <property type="evidence" value="ECO:0007669"/>
    <property type="project" value="InterPro"/>
</dbReference>
<comment type="caution">
    <text evidence="2">The sequence shown here is derived from an EMBL/GenBank/DDBJ whole genome shotgun (WGS) entry which is preliminary data.</text>
</comment>
<dbReference type="InterPro" id="IPR050188">
    <property type="entry name" value="RluA_PseudoU_synthase"/>
</dbReference>
<dbReference type="PANTHER" id="PTHR21600">
    <property type="entry name" value="MITOCHONDRIAL RNA PSEUDOURIDINE SYNTHASE"/>
    <property type="match status" value="1"/>
</dbReference>
<dbReference type="InterPro" id="IPR006145">
    <property type="entry name" value="PsdUridine_synth_RsuA/RluA"/>
</dbReference>
<protein>
    <submittedName>
        <fullName evidence="2">Pseudouridine synthase</fullName>
    </submittedName>
</protein>
<sequence>MHIPTRHGVGPTCVSLPAGPWPTVLDFLVERMPHIPRETWAERMRSKSVLNADGRPVPLAQAYTPHTRLFYYRHIEDEPQLPELPGIVFEDDHLLVADKPHFMPVTPAGRYVQQSMLVQLKTLTGCDDLVPLHRIDRETAGLVLLGKRPADRDVYHALFRQQQIHKTYLAVAPFRPGLAWPRIHTSRLVAGEPFFRMQEVAGEPNSQTRISLLRSDGSRALYQLEPVSGKRHQLRVHMQALGLPLEGDLFYPEVLRTPDAPDDHAHPLQLLAQRIAFTDPVTGAKRVFQSQRSLRFPDRV</sequence>
<dbReference type="GO" id="GO:0009982">
    <property type="term" value="F:pseudouridine synthase activity"/>
    <property type="evidence" value="ECO:0007669"/>
    <property type="project" value="InterPro"/>
</dbReference>
<dbReference type="AlphaFoldDB" id="A0A2W2BQQ1"/>
<dbReference type="GO" id="GO:0140098">
    <property type="term" value="F:catalytic activity, acting on RNA"/>
    <property type="evidence" value="ECO:0007669"/>
    <property type="project" value="UniProtKB-ARBA"/>
</dbReference>
<accession>A0A2W2BQQ1</accession>
<dbReference type="Proteomes" id="UP000248795">
    <property type="component" value="Unassembled WGS sequence"/>
</dbReference>
<dbReference type="Gene3D" id="3.30.2350.10">
    <property type="entry name" value="Pseudouridine synthase"/>
    <property type="match status" value="1"/>
</dbReference>
<dbReference type="EMBL" id="QKVK01000002">
    <property type="protein sequence ID" value="PZF78057.1"/>
    <property type="molecule type" value="Genomic_DNA"/>
</dbReference>
<dbReference type="PROSITE" id="PS01129">
    <property type="entry name" value="PSI_RLU"/>
    <property type="match status" value="1"/>
</dbReference>
<gene>
    <name evidence="2" type="ORF">DK847_06430</name>
</gene>
<proteinExistence type="predicted"/>
<dbReference type="InterPro" id="IPR020103">
    <property type="entry name" value="PsdUridine_synth_cat_dom_sf"/>
</dbReference>